<dbReference type="AlphaFoldDB" id="A0A4U0XXV8"/>
<gene>
    <name evidence="2" type="ORF">B0A55_00736</name>
</gene>
<name>A0A4U0XXV8_9PEZI</name>
<dbReference type="SUPFAM" id="SSF54695">
    <property type="entry name" value="POZ domain"/>
    <property type="match status" value="1"/>
</dbReference>
<evidence type="ECO:0000259" key="1">
    <source>
        <dbReference type="PROSITE" id="PS50097"/>
    </source>
</evidence>
<dbReference type="STRING" id="329884.A0A4U0XXV8"/>
<comment type="caution">
    <text evidence="2">The sequence shown here is derived from an EMBL/GenBank/DDBJ whole genome shotgun (WGS) entry which is preliminary data.</text>
</comment>
<evidence type="ECO:0000313" key="2">
    <source>
        <dbReference type="EMBL" id="TKA82640.1"/>
    </source>
</evidence>
<reference evidence="2 3" key="1">
    <citation type="submission" date="2017-03" db="EMBL/GenBank/DDBJ databases">
        <title>Genomes of endolithic fungi from Antarctica.</title>
        <authorList>
            <person name="Coleine C."/>
            <person name="Masonjones S."/>
            <person name="Stajich J.E."/>
        </authorList>
    </citation>
    <scope>NUCLEOTIDE SEQUENCE [LARGE SCALE GENOMIC DNA]</scope>
    <source>
        <strain evidence="2 3">CCFEE 5184</strain>
    </source>
</reference>
<protein>
    <recommendedName>
        <fullName evidence="1">BTB domain-containing protein</fullName>
    </recommendedName>
</protein>
<dbReference type="PANTHER" id="PTHR47843">
    <property type="entry name" value="BTB DOMAIN-CONTAINING PROTEIN-RELATED"/>
    <property type="match status" value="1"/>
</dbReference>
<dbReference type="CDD" id="cd18186">
    <property type="entry name" value="BTB_POZ_ZBTB_KLHL-like"/>
    <property type="match status" value="1"/>
</dbReference>
<accession>A0A4U0XXV8</accession>
<proteinExistence type="predicted"/>
<organism evidence="2 3">
    <name type="scientific">Friedmanniomyces simplex</name>
    <dbReference type="NCBI Taxonomy" id="329884"/>
    <lineage>
        <taxon>Eukaryota</taxon>
        <taxon>Fungi</taxon>
        <taxon>Dikarya</taxon>
        <taxon>Ascomycota</taxon>
        <taxon>Pezizomycotina</taxon>
        <taxon>Dothideomycetes</taxon>
        <taxon>Dothideomycetidae</taxon>
        <taxon>Mycosphaerellales</taxon>
        <taxon>Teratosphaeriaceae</taxon>
        <taxon>Friedmanniomyces</taxon>
    </lineage>
</organism>
<dbReference type="PANTHER" id="PTHR47843:SF2">
    <property type="entry name" value="BTB DOMAIN-CONTAINING PROTEIN"/>
    <property type="match status" value="1"/>
</dbReference>
<dbReference type="OrthoDB" id="194443at2759"/>
<feature type="domain" description="BTB" evidence="1">
    <location>
        <begin position="16"/>
        <end position="89"/>
    </location>
</feature>
<dbReference type="EMBL" id="NAJQ01000029">
    <property type="protein sequence ID" value="TKA82640.1"/>
    <property type="molecule type" value="Genomic_DNA"/>
</dbReference>
<dbReference type="InterPro" id="IPR011333">
    <property type="entry name" value="SKP1/BTB/POZ_sf"/>
</dbReference>
<keyword evidence="3" id="KW-1185">Reference proteome</keyword>
<dbReference type="Gene3D" id="3.30.710.10">
    <property type="entry name" value="Potassium Channel Kv1.1, Chain A"/>
    <property type="match status" value="1"/>
</dbReference>
<dbReference type="Pfam" id="PF00651">
    <property type="entry name" value="BTB"/>
    <property type="match status" value="1"/>
</dbReference>
<dbReference type="Proteomes" id="UP000309340">
    <property type="component" value="Unassembled WGS sequence"/>
</dbReference>
<evidence type="ECO:0000313" key="3">
    <source>
        <dbReference type="Proteomes" id="UP000309340"/>
    </source>
</evidence>
<dbReference type="PROSITE" id="PS50097">
    <property type="entry name" value="BTB"/>
    <property type="match status" value="1"/>
</dbReference>
<sequence>MSPPSIADRFPSSTDLDTLVTVNVGKGESQRTFQAHKGVLAFYSGYFDTALNGRFREATDGAGKLTTEDPTSFDIFLRWAYTRRFRESPLDPTVLNAVIGIFALKLRGPMLRPERDTIDCIWENSLPGTALRKLVIDFVSMLVESVMPLLERLRSGSWSSRGLATQACTLWYVEGETDINDFLHERPPLNPKTRQWEAYGIDRCRWHVHEGRESCVQATKAPKGASSPLAVGKILIMENWMGVPSW</sequence>
<dbReference type="InterPro" id="IPR000210">
    <property type="entry name" value="BTB/POZ_dom"/>
</dbReference>